<protein>
    <submittedName>
        <fullName evidence="1">Uncharacterized protein</fullName>
    </submittedName>
</protein>
<organism evidence="1">
    <name type="scientific">Phytophthora nicotianae</name>
    <name type="common">Potato buckeye rot agent</name>
    <name type="synonym">Phytophthora parasitica</name>
    <dbReference type="NCBI Taxonomy" id="4792"/>
    <lineage>
        <taxon>Eukaryota</taxon>
        <taxon>Sar</taxon>
        <taxon>Stramenopiles</taxon>
        <taxon>Oomycota</taxon>
        <taxon>Peronosporomycetes</taxon>
        <taxon>Peronosporales</taxon>
        <taxon>Peronosporaceae</taxon>
        <taxon>Phytophthora</taxon>
    </lineage>
</organism>
<name>W2GF59_PHYNI</name>
<gene>
    <name evidence="1" type="ORF">L915_12954</name>
</gene>
<dbReference type="VEuPathDB" id="FungiDB:PPTG_21262"/>
<sequence>MLLYIPPCCRSAKGSDTFSLYSIRLPRRIRDSRKAEYHQILSHRMQPTTEALNEVKKLRKAVVYRKKILIYIWDSTDSEPCMVDVHNLLAKLKSEMDPGTSLIGFRKR</sequence>
<proteinExistence type="predicted"/>
<dbReference type="EMBL" id="KI687444">
    <property type="protein sequence ID" value="ETK81549.1"/>
    <property type="molecule type" value="Genomic_DNA"/>
</dbReference>
<dbReference type="AlphaFoldDB" id="W2GF59"/>
<reference evidence="1" key="1">
    <citation type="submission" date="2013-11" db="EMBL/GenBank/DDBJ databases">
        <title>The Genome Sequence of Phytophthora parasitica CJ02B3.</title>
        <authorList>
            <consortium name="The Broad Institute Genomics Platform"/>
            <person name="Russ C."/>
            <person name="Tyler B."/>
            <person name="Panabieres F."/>
            <person name="Shan W."/>
            <person name="Tripathy S."/>
            <person name="Grunwald N."/>
            <person name="Machado M."/>
            <person name="Johnson C.S."/>
            <person name="Arredondo F."/>
            <person name="Hong C."/>
            <person name="Coffey M."/>
            <person name="Young S.K."/>
            <person name="Zeng Q."/>
            <person name="Gargeya S."/>
            <person name="Fitzgerald M."/>
            <person name="Abouelleil A."/>
            <person name="Alvarado L."/>
            <person name="Chapman S.B."/>
            <person name="Gainer-Dewar J."/>
            <person name="Goldberg J."/>
            <person name="Griggs A."/>
            <person name="Gujja S."/>
            <person name="Hansen M."/>
            <person name="Howarth C."/>
            <person name="Imamovic A."/>
            <person name="Ireland A."/>
            <person name="Larimer J."/>
            <person name="McCowan C."/>
            <person name="Murphy C."/>
            <person name="Pearson M."/>
            <person name="Poon T.W."/>
            <person name="Priest M."/>
            <person name="Roberts A."/>
            <person name="Saif S."/>
            <person name="Shea T."/>
            <person name="Sykes S."/>
            <person name="Wortman J."/>
            <person name="Nusbaum C."/>
            <person name="Birren B."/>
        </authorList>
    </citation>
    <scope>NUCLEOTIDE SEQUENCE [LARGE SCALE GENOMIC DNA]</scope>
    <source>
        <strain evidence="1">CJ02B3</strain>
    </source>
</reference>
<dbReference type="Proteomes" id="UP000053236">
    <property type="component" value="Unassembled WGS sequence"/>
</dbReference>
<accession>W2GF59</accession>
<evidence type="ECO:0000313" key="1">
    <source>
        <dbReference type="EMBL" id="ETK81549.1"/>
    </source>
</evidence>